<dbReference type="Proteomes" id="UP000028623">
    <property type="component" value="Unassembled WGS sequence"/>
</dbReference>
<dbReference type="STRING" id="421072.SAMN04488097_3139"/>
<keyword evidence="2" id="KW-1185">Reference proteome</keyword>
<dbReference type="Pfam" id="PF09697">
    <property type="entry name" value="Porph_ging"/>
    <property type="match status" value="1"/>
</dbReference>
<protein>
    <recommendedName>
        <fullName evidence="3">GLPGLI family protein</fullName>
    </recommendedName>
</protein>
<sequence length="279" mass="32762">MKLKLLFILLTISFNLKSQNQRFLYEYKSISDSLNRDKIESELMALDVSDRFSKFYSYDNFKYDSISKSNVDKGISDSNLKIKKSKNSYFIIKNYPDFSVLMISRIGQVKYNVKDDRTISWNISPENDVLGNFKIQKAETEFAGRKWTAWFTTEIPIQEGPYKFRGLPGLILKIHDSTNSHTLTLAGIRKLKSVYSKDDNFVFDFGTNQNVSQDKYKQILKEFRDDPNKSIRQTLSEMDEVNDNGKMVNKNDYLREREKRLKEEIKKSNNLLELDLIKK</sequence>
<dbReference type="InterPro" id="IPR005901">
    <property type="entry name" value="GLPGLI"/>
</dbReference>
<gene>
    <name evidence="1" type="ORF">IO89_06120</name>
</gene>
<comment type="caution">
    <text evidence="1">The sequence shown here is derived from an EMBL/GenBank/DDBJ whole genome shotgun (WGS) entry which is preliminary data.</text>
</comment>
<name>A0A085BJI3_9FLAO</name>
<dbReference type="RefSeq" id="WP_034974594.1">
    <property type="nucleotide sequence ID" value="NZ_FOFI01000004.1"/>
</dbReference>
<dbReference type="NCBIfam" id="TIGR01200">
    <property type="entry name" value="GLPGLI"/>
    <property type="match status" value="1"/>
</dbReference>
<organism evidence="1 2">
    <name type="scientific">Epilithonimonas lactis</name>
    <dbReference type="NCBI Taxonomy" id="421072"/>
    <lineage>
        <taxon>Bacteria</taxon>
        <taxon>Pseudomonadati</taxon>
        <taxon>Bacteroidota</taxon>
        <taxon>Flavobacteriia</taxon>
        <taxon>Flavobacteriales</taxon>
        <taxon>Weeksellaceae</taxon>
        <taxon>Chryseobacterium group</taxon>
        <taxon>Epilithonimonas</taxon>
    </lineage>
</organism>
<evidence type="ECO:0000313" key="2">
    <source>
        <dbReference type="Proteomes" id="UP000028623"/>
    </source>
</evidence>
<dbReference type="EMBL" id="JPLY01000002">
    <property type="protein sequence ID" value="KFC22628.1"/>
    <property type="molecule type" value="Genomic_DNA"/>
</dbReference>
<dbReference type="eggNOG" id="ENOG5031YMS">
    <property type="taxonomic scope" value="Bacteria"/>
</dbReference>
<dbReference type="OrthoDB" id="1440774at2"/>
<evidence type="ECO:0000313" key="1">
    <source>
        <dbReference type="EMBL" id="KFC22628.1"/>
    </source>
</evidence>
<accession>A0A085BJI3</accession>
<evidence type="ECO:0008006" key="3">
    <source>
        <dbReference type="Google" id="ProtNLM"/>
    </source>
</evidence>
<dbReference type="AlphaFoldDB" id="A0A085BJI3"/>
<reference evidence="1 2" key="1">
    <citation type="submission" date="2014-07" db="EMBL/GenBank/DDBJ databases">
        <title>Epilithonimonas lactis LMG 22401 Genome.</title>
        <authorList>
            <person name="Pipes S.E."/>
            <person name="Stropko S.J."/>
        </authorList>
    </citation>
    <scope>NUCLEOTIDE SEQUENCE [LARGE SCALE GENOMIC DNA]</scope>
    <source>
        <strain evidence="1 2">LMG 24401</strain>
    </source>
</reference>
<proteinExistence type="predicted"/>